<feature type="transmembrane region" description="Helical" evidence="7">
    <location>
        <begin position="67"/>
        <end position="85"/>
    </location>
</feature>
<gene>
    <name evidence="9" type="ORF">QOZ93_000522</name>
</gene>
<comment type="subcellular location">
    <subcellularLocation>
        <location evidence="1">Cell membrane</location>
        <topology evidence="1">Multi-pass membrane protein</topology>
    </subcellularLocation>
</comment>
<feature type="transmembrane region" description="Helical" evidence="7">
    <location>
        <begin position="180"/>
        <end position="201"/>
    </location>
</feature>
<keyword evidence="10" id="KW-1185">Reference proteome</keyword>
<keyword evidence="6 7" id="KW-0472">Membrane</keyword>
<dbReference type="Gene3D" id="3.40.50.300">
    <property type="entry name" value="P-loop containing nucleotide triphosphate hydrolases"/>
    <property type="match status" value="1"/>
</dbReference>
<dbReference type="InterPro" id="IPR039421">
    <property type="entry name" value="Type_1_exporter"/>
</dbReference>
<keyword evidence="2 7" id="KW-0812">Transmembrane</keyword>
<dbReference type="PROSITE" id="PS50893">
    <property type="entry name" value="ABC_TRANSPORTER_2"/>
    <property type="match status" value="1"/>
</dbReference>
<dbReference type="RefSeq" id="WP_307354994.1">
    <property type="nucleotide sequence ID" value="NZ_BAAACJ010000025.1"/>
</dbReference>
<dbReference type="PANTHER" id="PTHR43394:SF1">
    <property type="entry name" value="ATP-BINDING CASSETTE SUB-FAMILY B MEMBER 10, MITOCHONDRIAL"/>
    <property type="match status" value="1"/>
</dbReference>
<dbReference type="SUPFAM" id="SSF52540">
    <property type="entry name" value="P-loop containing nucleoside triphosphate hydrolases"/>
    <property type="match status" value="1"/>
</dbReference>
<dbReference type="InterPro" id="IPR003593">
    <property type="entry name" value="AAA+_ATPase"/>
</dbReference>
<dbReference type="Pfam" id="PF00005">
    <property type="entry name" value="ABC_tran"/>
    <property type="match status" value="1"/>
</dbReference>
<evidence type="ECO:0000256" key="7">
    <source>
        <dbReference type="SAM" id="Phobius"/>
    </source>
</evidence>
<evidence type="ECO:0000313" key="9">
    <source>
        <dbReference type="EMBL" id="MDQ0478794.1"/>
    </source>
</evidence>
<accession>A0ABU0JRV3</accession>
<dbReference type="SMART" id="SM00382">
    <property type="entry name" value="AAA"/>
    <property type="match status" value="1"/>
</dbReference>
<evidence type="ECO:0000256" key="5">
    <source>
        <dbReference type="ARBA" id="ARBA00022989"/>
    </source>
</evidence>
<dbReference type="CDD" id="cd03228">
    <property type="entry name" value="ABCC_MRP_Like"/>
    <property type="match status" value="1"/>
</dbReference>
<feature type="transmembrane region" description="Helical" evidence="7">
    <location>
        <begin position="291"/>
        <end position="311"/>
    </location>
</feature>
<dbReference type="SUPFAM" id="SSF90123">
    <property type="entry name" value="ABC transporter transmembrane region"/>
    <property type="match status" value="1"/>
</dbReference>
<organism evidence="9 10">
    <name type="scientific">Hathewaya limosa</name>
    <name type="common">Clostridium limosum</name>
    <dbReference type="NCBI Taxonomy" id="1536"/>
    <lineage>
        <taxon>Bacteria</taxon>
        <taxon>Bacillati</taxon>
        <taxon>Bacillota</taxon>
        <taxon>Clostridia</taxon>
        <taxon>Eubacteriales</taxon>
        <taxon>Clostridiaceae</taxon>
        <taxon>Hathewaya</taxon>
    </lineage>
</organism>
<dbReference type="PROSITE" id="PS00211">
    <property type="entry name" value="ABC_TRANSPORTER_1"/>
    <property type="match status" value="1"/>
</dbReference>
<feature type="transmembrane region" description="Helical" evidence="7">
    <location>
        <begin position="29"/>
        <end position="47"/>
    </location>
</feature>
<keyword evidence="3" id="KW-0547">Nucleotide-binding</keyword>
<evidence type="ECO:0000313" key="10">
    <source>
        <dbReference type="Proteomes" id="UP001224418"/>
    </source>
</evidence>
<evidence type="ECO:0000256" key="1">
    <source>
        <dbReference type="ARBA" id="ARBA00004651"/>
    </source>
</evidence>
<feature type="domain" description="ABC transporter" evidence="8">
    <location>
        <begin position="375"/>
        <end position="612"/>
    </location>
</feature>
<comment type="caution">
    <text evidence="9">The sequence shown here is derived from an EMBL/GenBank/DDBJ whole genome shotgun (WGS) entry which is preliminary data.</text>
</comment>
<evidence type="ECO:0000256" key="4">
    <source>
        <dbReference type="ARBA" id="ARBA00022840"/>
    </source>
</evidence>
<dbReference type="EMBL" id="JAUSWN010000003">
    <property type="protein sequence ID" value="MDQ0478794.1"/>
    <property type="molecule type" value="Genomic_DNA"/>
</dbReference>
<evidence type="ECO:0000256" key="3">
    <source>
        <dbReference type="ARBA" id="ARBA00022741"/>
    </source>
</evidence>
<dbReference type="InterPro" id="IPR036640">
    <property type="entry name" value="ABC1_TM_sf"/>
</dbReference>
<name>A0ABU0JRV3_HATLI</name>
<protein>
    <submittedName>
        <fullName evidence="9">ABC-type multidrug transport system fused ATPase/permease subunit</fullName>
    </submittedName>
</protein>
<proteinExistence type="predicted"/>
<dbReference type="InterPro" id="IPR017871">
    <property type="entry name" value="ABC_transporter-like_CS"/>
</dbReference>
<keyword evidence="5 7" id="KW-1133">Transmembrane helix</keyword>
<evidence type="ECO:0000256" key="2">
    <source>
        <dbReference type="ARBA" id="ARBA00022692"/>
    </source>
</evidence>
<dbReference type="InterPro" id="IPR027417">
    <property type="entry name" value="P-loop_NTPase"/>
</dbReference>
<dbReference type="PANTHER" id="PTHR43394">
    <property type="entry name" value="ATP-DEPENDENT PERMEASE MDL1, MITOCHONDRIAL"/>
    <property type="match status" value="1"/>
</dbReference>
<evidence type="ECO:0000256" key="6">
    <source>
        <dbReference type="ARBA" id="ARBA00023136"/>
    </source>
</evidence>
<reference evidence="9 10" key="1">
    <citation type="submission" date="2023-07" db="EMBL/GenBank/DDBJ databases">
        <title>Genomic Encyclopedia of Type Strains, Phase IV (KMG-IV): sequencing the most valuable type-strain genomes for metagenomic binning, comparative biology and taxonomic classification.</title>
        <authorList>
            <person name="Goeker M."/>
        </authorList>
    </citation>
    <scope>NUCLEOTIDE SEQUENCE [LARGE SCALE GENOMIC DNA]</scope>
    <source>
        <strain evidence="9 10">DSM 1400</strain>
    </source>
</reference>
<evidence type="ECO:0000259" key="8">
    <source>
        <dbReference type="PROSITE" id="PS50893"/>
    </source>
</evidence>
<dbReference type="InterPro" id="IPR003439">
    <property type="entry name" value="ABC_transporter-like_ATP-bd"/>
</dbReference>
<sequence>MIMYRIIKKLNYHKAGFEGLQIIGKLDKFIIPLCIFQSLLTAIFPYIELYISAYMIDAIISKNFAKVPYLILILILSNLLIGLAIDFMDNLSKYKATYVQNKMLMLIDKKALEIDYDIIEDPKVLQKISNAEYTMRHTGGYYSFILYYRELLESIFKIITSFALIIRLCFMVSVSNSPVINILASMPLTLTILVILTLLNMKFNKYVAIKSKHHNSDLFMKKLIVERKFNYYTDQVFLNYSMGKDIRIFNMFELIHSNYNKHMIEAKKFYDMFYYEKKKNKETCNLLSNSIYMYVAYVIVVLKVVSGSITIGELTKYIGAISIFNTSILSIISTNQLIKLQIEFVKVFNEFINIASKKHKGLLPIEKRKDDIFNIEFHDVSFKYPNTDYYTLKHVSCKLTIKNKIAVVGKNGAGKTTFIKLLCRLYEPTDGYITLNGKNIKEYNYDEYLSLFSVVFQDFNLFAFPIDENVAINKNIDESKVWQCLRLSGMEDRVQRMPQNIKTNLYNYDENGVEISGGEAQKIAISRALYKDAPFVILDEPTSALDPISEFEIYSRFNELTKDKTSIFISHRMGSCRFCDDIIVFDNGEIIQRGNHTTLSKDINNVYATLYNAQAKYYKKELI</sequence>
<feature type="transmembrane region" description="Helical" evidence="7">
    <location>
        <begin position="155"/>
        <end position="174"/>
    </location>
</feature>
<dbReference type="Gene3D" id="1.20.1560.10">
    <property type="entry name" value="ABC transporter type 1, transmembrane domain"/>
    <property type="match status" value="1"/>
</dbReference>
<keyword evidence="4" id="KW-0067">ATP-binding</keyword>
<dbReference type="Proteomes" id="UP001224418">
    <property type="component" value="Unassembled WGS sequence"/>
</dbReference>